<organism evidence="1 2">
    <name type="scientific">Paenibacillus agilis</name>
    <dbReference type="NCBI Taxonomy" id="3020863"/>
    <lineage>
        <taxon>Bacteria</taxon>
        <taxon>Bacillati</taxon>
        <taxon>Bacillota</taxon>
        <taxon>Bacilli</taxon>
        <taxon>Bacillales</taxon>
        <taxon>Paenibacillaceae</taxon>
        <taxon>Paenibacillus</taxon>
    </lineage>
</organism>
<dbReference type="OrthoDB" id="2427704at2"/>
<dbReference type="Proteomes" id="UP000318102">
    <property type="component" value="Unassembled WGS sequence"/>
</dbReference>
<protein>
    <recommendedName>
        <fullName evidence="3">IDEAL domain-containing protein</fullName>
    </recommendedName>
</protein>
<evidence type="ECO:0000313" key="1">
    <source>
        <dbReference type="EMBL" id="TVX93029.1"/>
    </source>
</evidence>
<keyword evidence="2" id="KW-1185">Reference proteome</keyword>
<sequence length="89" mass="10296">MEVGDWVEYERFGNGFVLEMLPDEELARVFFVDADCSGTAKVRHLKLLSSTQREYDPFLVDLALSTNDEEWFCELSSLRTAVRQKNSRS</sequence>
<evidence type="ECO:0000313" key="2">
    <source>
        <dbReference type="Proteomes" id="UP000318102"/>
    </source>
</evidence>
<dbReference type="RefSeq" id="WP_144989112.1">
    <property type="nucleotide sequence ID" value="NZ_VNJK01000001.1"/>
</dbReference>
<name>A0A559IZH4_9BACL</name>
<gene>
    <name evidence="1" type="ORF">FPZ44_08140</name>
</gene>
<accession>A0A559IZH4</accession>
<reference evidence="1 2" key="1">
    <citation type="submission" date="2019-07" db="EMBL/GenBank/DDBJ databases">
        <authorList>
            <person name="Kim J."/>
        </authorList>
    </citation>
    <scope>NUCLEOTIDE SEQUENCE [LARGE SCALE GENOMIC DNA]</scope>
    <source>
        <strain evidence="1 2">N4</strain>
    </source>
</reference>
<proteinExistence type="predicted"/>
<dbReference type="AlphaFoldDB" id="A0A559IZH4"/>
<evidence type="ECO:0008006" key="3">
    <source>
        <dbReference type="Google" id="ProtNLM"/>
    </source>
</evidence>
<dbReference type="EMBL" id="VNJK01000001">
    <property type="protein sequence ID" value="TVX93029.1"/>
    <property type="molecule type" value="Genomic_DNA"/>
</dbReference>
<comment type="caution">
    <text evidence="1">The sequence shown here is derived from an EMBL/GenBank/DDBJ whole genome shotgun (WGS) entry which is preliminary data.</text>
</comment>